<dbReference type="Gene3D" id="1.20.5.50">
    <property type="match status" value="1"/>
</dbReference>
<dbReference type="InterPro" id="IPR007838">
    <property type="entry name" value="Cell_div_ZapA-like"/>
</dbReference>
<dbReference type="EMBL" id="CAADFI010000047">
    <property type="protein sequence ID" value="VFJ93630.1"/>
    <property type="molecule type" value="Genomic_DNA"/>
</dbReference>
<gene>
    <name evidence="13" type="ORF">BECKH772A_GA0070896_103841</name>
    <name evidence="12" type="ORF">BECKH772B_GA0070898_1004718</name>
    <name evidence="14" type="ORF">BECKH772C_GA0070978_103791</name>
</gene>
<comment type="subunit">
    <text evidence="10">Homodimer. Interacts with FtsZ.</text>
</comment>
<proteinExistence type="inferred from homology"/>
<evidence type="ECO:0000256" key="5">
    <source>
        <dbReference type="ARBA" id="ARBA00022618"/>
    </source>
</evidence>
<dbReference type="GO" id="GO:0000917">
    <property type="term" value="P:division septum assembly"/>
    <property type="evidence" value="ECO:0007669"/>
    <property type="project" value="UniProtKB-KW"/>
</dbReference>
<accession>A0A450UMD0</accession>
<evidence type="ECO:0000256" key="10">
    <source>
        <dbReference type="ARBA" id="ARBA00026068"/>
    </source>
</evidence>
<keyword evidence="8" id="KW-0131">Cell cycle</keyword>
<dbReference type="PANTHER" id="PTHR34981">
    <property type="entry name" value="CELL DIVISION PROTEIN ZAPA"/>
    <property type="match status" value="1"/>
</dbReference>
<dbReference type="InterPro" id="IPR036192">
    <property type="entry name" value="Cell_div_ZapA-like_sf"/>
</dbReference>
<keyword evidence="7" id="KW-0717">Septation</keyword>
<name>A0A450UMD0_9GAMM</name>
<comment type="similarity">
    <text evidence="2">Belongs to the ZapA family. Type 1 subfamily.</text>
</comment>
<evidence type="ECO:0000256" key="1">
    <source>
        <dbReference type="ARBA" id="ARBA00004496"/>
    </source>
</evidence>
<evidence type="ECO:0000256" key="7">
    <source>
        <dbReference type="ARBA" id="ARBA00023210"/>
    </source>
</evidence>
<evidence type="ECO:0000256" key="9">
    <source>
        <dbReference type="ARBA" id="ARBA00024910"/>
    </source>
</evidence>
<keyword evidence="6" id="KW-0175">Coiled coil</keyword>
<evidence type="ECO:0000313" key="12">
    <source>
        <dbReference type="EMBL" id="VFJ93630.1"/>
    </source>
</evidence>
<evidence type="ECO:0000256" key="8">
    <source>
        <dbReference type="ARBA" id="ARBA00023306"/>
    </source>
</evidence>
<evidence type="ECO:0000256" key="11">
    <source>
        <dbReference type="ARBA" id="ARBA00033158"/>
    </source>
</evidence>
<comment type="subcellular location">
    <subcellularLocation>
        <location evidence="1">Cytoplasm</location>
    </subcellularLocation>
</comment>
<keyword evidence="4" id="KW-0963">Cytoplasm</keyword>
<dbReference type="GO" id="GO:0032153">
    <property type="term" value="C:cell division site"/>
    <property type="evidence" value="ECO:0007669"/>
    <property type="project" value="TreeGrafter"/>
</dbReference>
<dbReference type="SUPFAM" id="SSF102829">
    <property type="entry name" value="Cell division protein ZapA-like"/>
    <property type="match status" value="1"/>
</dbReference>
<evidence type="ECO:0000256" key="3">
    <source>
        <dbReference type="ARBA" id="ARBA00015195"/>
    </source>
</evidence>
<dbReference type="GO" id="GO:0005829">
    <property type="term" value="C:cytosol"/>
    <property type="evidence" value="ECO:0007669"/>
    <property type="project" value="TreeGrafter"/>
</dbReference>
<dbReference type="Gene3D" id="3.30.160.880">
    <property type="entry name" value="Cell division protein ZapA protomer, N-terminal domain"/>
    <property type="match status" value="1"/>
</dbReference>
<evidence type="ECO:0000256" key="4">
    <source>
        <dbReference type="ARBA" id="ARBA00022490"/>
    </source>
</evidence>
<evidence type="ECO:0000256" key="2">
    <source>
        <dbReference type="ARBA" id="ARBA00010074"/>
    </source>
</evidence>
<protein>
    <recommendedName>
        <fullName evidence="3">Cell division protein ZapA</fullName>
    </recommendedName>
    <alternativeName>
        <fullName evidence="11">Z ring-associated protein ZapA</fullName>
    </alternativeName>
</protein>
<dbReference type="GO" id="GO:0000921">
    <property type="term" value="P:septin ring assembly"/>
    <property type="evidence" value="ECO:0007669"/>
    <property type="project" value="TreeGrafter"/>
</dbReference>
<organism evidence="12">
    <name type="scientific">Candidatus Kentrum eta</name>
    <dbReference type="NCBI Taxonomy" id="2126337"/>
    <lineage>
        <taxon>Bacteria</taxon>
        <taxon>Pseudomonadati</taxon>
        <taxon>Pseudomonadota</taxon>
        <taxon>Gammaproteobacteria</taxon>
        <taxon>Candidatus Kentrum</taxon>
    </lineage>
</organism>
<dbReference type="AlphaFoldDB" id="A0A450UMD0"/>
<dbReference type="GO" id="GO:0043093">
    <property type="term" value="P:FtsZ-dependent cytokinesis"/>
    <property type="evidence" value="ECO:0007669"/>
    <property type="project" value="TreeGrafter"/>
</dbReference>
<evidence type="ECO:0000313" key="14">
    <source>
        <dbReference type="EMBL" id="VFK06849.1"/>
    </source>
</evidence>
<dbReference type="EMBL" id="CAADFG010000384">
    <property type="protein sequence ID" value="VFK04128.1"/>
    <property type="molecule type" value="Genomic_DNA"/>
</dbReference>
<reference evidence="12" key="1">
    <citation type="submission" date="2019-02" db="EMBL/GenBank/DDBJ databases">
        <authorList>
            <person name="Gruber-Vodicka R. H."/>
            <person name="Seah K. B. B."/>
        </authorList>
    </citation>
    <scope>NUCLEOTIDE SEQUENCE</scope>
    <source>
        <strain evidence="14">BECK_SA2B12</strain>
        <strain evidence="13">BECK_SA2B15</strain>
        <strain evidence="12">BECK_SA2B20</strain>
    </source>
</reference>
<comment type="function">
    <text evidence="9">Activator of cell division through the inhibition of FtsZ GTPase activity, therefore promoting FtsZ assembly into bundles of protofilaments necessary for the formation of the division Z ring. It is recruited early at mid-cell but it is not essential for cell division.</text>
</comment>
<dbReference type="InterPro" id="IPR042233">
    <property type="entry name" value="Cell_div_ZapA_N"/>
</dbReference>
<dbReference type="EMBL" id="CAADFJ010000379">
    <property type="protein sequence ID" value="VFK06849.1"/>
    <property type="molecule type" value="Genomic_DNA"/>
</dbReference>
<sequence>MNDKEISPVTIRILEKEYIVSCLKEEREDLIASAHILDEQMREARDVAKIYGGERIAVMSALNIIHEFLLRRREQEKEQAQLAQSVTNLAGKIETVLTDPEPEE</sequence>
<evidence type="ECO:0000313" key="13">
    <source>
        <dbReference type="EMBL" id="VFK04128.1"/>
    </source>
</evidence>
<dbReference type="PANTHER" id="PTHR34981:SF1">
    <property type="entry name" value="CELL DIVISION PROTEIN ZAPA"/>
    <property type="match status" value="1"/>
</dbReference>
<dbReference type="GO" id="GO:0030428">
    <property type="term" value="C:cell septum"/>
    <property type="evidence" value="ECO:0007669"/>
    <property type="project" value="TreeGrafter"/>
</dbReference>
<keyword evidence="5 12" id="KW-0132">Cell division</keyword>
<evidence type="ECO:0000256" key="6">
    <source>
        <dbReference type="ARBA" id="ARBA00023054"/>
    </source>
</evidence>
<dbReference type="Pfam" id="PF05164">
    <property type="entry name" value="ZapA"/>
    <property type="match status" value="1"/>
</dbReference>